<reference evidence="3" key="1">
    <citation type="journal article" date="2019" name="Curr. Biol.">
        <title>Genome Sequence of Striga asiatica Provides Insight into the Evolution of Plant Parasitism.</title>
        <authorList>
            <person name="Yoshida S."/>
            <person name="Kim S."/>
            <person name="Wafula E.K."/>
            <person name="Tanskanen J."/>
            <person name="Kim Y.M."/>
            <person name="Honaas L."/>
            <person name="Yang Z."/>
            <person name="Spallek T."/>
            <person name="Conn C.E."/>
            <person name="Ichihashi Y."/>
            <person name="Cheong K."/>
            <person name="Cui S."/>
            <person name="Der J.P."/>
            <person name="Gundlach H."/>
            <person name="Jiao Y."/>
            <person name="Hori C."/>
            <person name="Ishida J.K."/>
            <person name="Kasahara H."/>
            <person name="Kiba T."/>
            <person name="Kim M.S."/>
            <person name="Koo N."/>
            <person name="Laohavisit A."/>
            <person name="Lee Y.H."/>
            <person name="Lumba S."/>
            <person name="McCourt P."/>
            <person name="Mortimer J.C."/>
            <person name="Mutuku J.M."/>
            <person name="Nomura T."/>
            <person name="Sasaki-Sekimoto Y."/>
            <person name="Seto Y."/>
            <person name="Wang Y."/>
            <person name="Wakatake T."/>
            <person name="Sakakibara H."/>
            <person name="Demura T."/>
            <person name="Yamaguchi S."/>
            <person name="Yoneyama K."/>
            <person name="Manabe R.I."/>
            <person name="Nelson D.C."/>
            <person name="Schulman A.H."/>
            <person name="Timko M.P."/>
            <person name="dePamphilis C.W."/>
            <person name="Choi D."/>
            <person name="Shirasu K."/>
        </authorList>
    </citation>
    <scope>NUCLEOTIDE SEQUENCE [LARGE SCALE GENOMIC DNA]</scope>
    <source>
        <strain evidence="3">cv. UVA1</strain>
    </source>
</reference>
<dbReference type="OrthoDB" id="10589277at2759"/>
<comment type="caution">
    <text evidence="2">The sequence shown here is derived from an EMBL/GenBank/DDBJ whole genome shotgun (WGS) entry which is preliminary data.</text>
</comment>
<sequence>MVCASAPAPHDTSNPTSLSLSSSVRITETRSGLSLLLSSQCFKANLASERAPSTGQSTIVRSSTSTNWHDLITVSTWCERPIAGRVMSAGLRSQWTRGLGTGSVEEVEGSGKISEYSNKMIGNVYSKRT</sequence>
<keyword evidence="2" id="KW-0378">Hydrolase</keyword>
<dbReference type="EMBL" id="BKCP01004938">
    <property type="protein sequence ID" value="GER34641.1"/>
    <property type="molecule type" value="Genomic_DNA"/>
</dbReference>
<protein>
    <submittedName>
        <fullName evidence="2">Glycosyl hydrolase superfamily protein</fullName>
    </submittedName>
</protein>
<evidence type="ECO:0000256" key="1">
    <source>
        <dbReference type="SAM" id="MobiDB-lite"/>
    </source>
</evidence>
<accession>A0A5A7PPV8</accession>
<evidence type="ECO:0000313" key="2">
    <source>
        <dbReference type="EMBL" id="GER34641.1"/>
    </source>
</evidence>
<proteinExistence type="predicted"/>
<dbReference type="Proteomes" id="UP000325081">
    <property type="component" value="Unassembled WGS sequence"/>
</dbReference>
<organism evidence="2 3">
    <name type="scientific">Striga asiatica</name>
    <name type="common">Asiatic witchweed</name>
    <name type="synonym">Buchnera asiatica</name>
    <dbReference type="NCBI Taxonomy" id="4170"/>
    <lineage>
        <taxon>Eukaryota</taxon>
        <taxon>Viridiplantae</taxon>
        <taxon>Streptophyta</taxon>
        <taxon>Embryophyta</taxon>
        <taxon>Tracheophyta</taxon>
        <taxon>Spermatophyta</taxon>
        <taxon>Magnoliopsida</taxon>
        <taxon>eudicotyledons</taxon>
        <taxon>Gunneridae</taxon>
        <taxon>Pentapetalae</taxon>
        <taxon>asterids</taxon>
        <taxon>lamiids</taxon>
        <taxon>Lamiales</taxon>
        <taxon>Orobanchaceae</taxon>
        <taxon>Buchnereae</taxon>
        <taxon>Striga</taxon>
    </lineage>
</organism>
<keyword evidence="3" id="KW-1185">Reference proteome</keyword>
<gene>
    <name evidence="2" type="ORF">STAS_10886</name>
</gene>
<feature type="region of interest" description="Disordered" evidence="1">
    <location>
        <begin position="1"/>
        <end position="20"/>
    </location>
</feature>
<evidence type="ECO:0000313" key="3">
    <source>
        <dbReference type="Proteomes" id="UP000325081"/>
    </source>
</evidence>
<name>A0A5A7PPV8_STRAF</name>
<dbReference type="AlphaFoldDB" id="A0A5A7PPV8"/>
<dbReference type="GO" id="GO:0016787">
    <property type="term" value="F:hydrolase activity"/>
    <property type="evidence" value="ECO:0007669"/>
    <property type="project" value="UniProtKB-KW"/>
</dbReference>